<proteinExistence type="predicted"/>
<comment type="caution">
    <text evidence="1">The sequence shown here is derived from an EMBL/GenBank/DDBJ whole genome shotgun (WGS) entry which is preliminary data.</text>
</comment>
<sequence>MKNMEQTMREVAAALTGTAAEEIPSGPLEEICGFIAEHYQGQEKPPFVQVAAPADAAGETPTKEEFNNLIQKLKDAKVFK</sequence>
<dbReference type="AlphaFoldDB" id="A0A9D2L9P5"/>
<organism evidence="1 2">
    <name type="scientific">Candidatus Enterocloster faecavium</name>
    <dbReference type="NCBI Taxonomy" id="2838560"/>
    <lineage>
        <taxon>Bacteria</taxon>
        <taxon>Bacillati</taxon>
        <taxon>Bacillota</taxon>
        <taxon>Clostridia</taxon>
        <taxon>Lachnospirales</taxon>
        <taxon>Lachnospiraceae</taxon>
        <taxon>Enterocloster</taxon>
    </lineage>
</organism>
<dbReference type="Proteomes" id="UP000886804">
    <property type="component" value="Unassembled WGS sequence"/>
</dbReference>
<reference evidence="1" key="1">
    <citation type="journal article" date="2021" name="PeerJ">
        <title>Extensive microbial diversity within the chicken gut microbiome revealed by metagenomics and culture.</title>
        <authorList>
            <person name="Gilroy R."/>
            <person name="Ravi A."/>
            <person name="Getino M."/>
            <person name="Pursley I."/>
            <person name="Horton D.L."/>
            <person name="Alikhan N.F."/>
            <person name="Baker D."/>
            <person name="Gharbi K."/>
            <person name="Hall N."/>
            <person name="Watson M."/>
            <person name="Adriaenssens E.M."/>
            <person name="Foster-Nyarko E."/>
            <person name="Jarju S."/>
            <person name="Secka A."/>
            <person name="Antonio M."/>
            <person name="Oren A."/>
            <person name="Chaudhuri R.R."/>
            <person name="La Ragione R."/>
            <person name="Hildebrand F."/>
            <person name="Pallen M.J."/>
        </authorList>
    </citation>
    <scope>NUCLEOTIDE SEQUENCE</scope>
    <source>
        <strain evidence="1">CHK188-4685</strain>
    </source>
</reference>
<accession>A0A9D2L9P5</accession>
<evidence type="ECO:0000313" key="2">
    <source>
        <dbReference type="Proteomes" id="UP000886804"/>
    </source>
</evidence>
<evidence type="ECO:0000313" key="1">
    <source>
        <dbReference type="EMBL" id="HJB08597.1"/>
    </source>
</evidence>
<name>A0A9D2L9P5_9FIRM</name>
<dbReference type="EMBL" id="DWYS01000145">
    <property type="protein sequence ID" value="HJB08597.1"/>
    <property type="molecule type" value="Genomic_DNA"/>
</dbReference>
<protein>
    <submittedName>
        <fullName evidence="1">Uncharacterized protein</fullName>
    </submittedName>
</protein>
<reference evidence="1" key="2">
    <citation type="submission" date="2021-04" db="EMBL/GenBank/DDBJ databases">
        <authorList>
            <person name="Gilroy R."/>
        </authorList>
    </citation>
    <scope>NUCLEOTIDE SEQUENCE</scope>
    <source>
        <strain evidence="1">CHK188-4685</strain>
    </source>
</reference>
<gene>
    <name evidence="1" type="ORF">H9716_12180</name>
</gene>